<feature type="region of interest" description="Disordered" evidence="1">
    <location>
        <begin position="186"/>
        <end position="206"/>
    </location>
</feature>
<sequence length="356" mass="39536">MREPLQLASEGSRASAATAESHLFNHSWNRLAPISLLKWCKVGMDSDTSSCSSKWTDRKMVGPYGCVLSVECMRVLWPRITSSHLFSRATLEVRVETEFTVPLPLEMLRTLLSTLMKESPDYKLYSVRISLCISTHLLIQPSPGDCYFFCAVMYEVLISAGNGANVAGAPSKVSNFFGPEAKSRIKKRMASSPSEPSDSLPGLKSPKVPYIPLPTSIEQLPTRVLVARQTEQTVASHLTSQEALDPRIKHDTSPYNQLSASDRPSSVIRSGDAVSPGIPDIPPHVRPGGLQETRKNIPSDSRPLYDFPLRKRAGIVRFMNTARVDPESDTRPSHPEVRPETLRPDLTPGRREFLWD</sequence>
<dbReference type="Proteomes" id="UP000886523">
    <property type="component" value="Unassembled WGS sequence"/>
</dbReference>
<protein>
    <submittedName>
        <fullName evidence="2">Uncharacterized protein</fullName>
    </submittedName>
</protein>
<proteinExistence type="predicted"/>
<feature type="region of interest" description="Disordered" evidence="1">
    <location>
        <begin position="237"/>
        <end position="304"/>
    </location>
</feature>
<feature type="compositionally biased region" description="Basic and acidic residues" evidence="1">
    <location>
        <begin position="324"/>
        <end position="356"/>
    </location>
</feature>
<name>A0A9P6ATE0_9AGAM</name>
<dbReference type="EMBL" id="MU128999">
    <property type="protein sequence ID" value="KAF9511541.1"/>
    <property type="molecule type" value="Genomic_DNA"/>
</dbReference>
<organism evidence="2 3">
    <name type="scientific">Hydnum rufescens UP504</name>
    <dbReference type="NCBI Taxonomy" id="1448309"/>
    <lineage>
        <taxon>Eukaryota</taxon>
        <taxon>Fungi</taxon>
        <taxon>Dikarya</taxon>
        <taxon>Basidiomycota</taxon>
        <taxon>Agaricomycotina</taxon>
        <taxon>Agaricomycetes</taxon>
        <taxon>Cantharellales</taxon>
        <taxon>Hydnaceae</taxon>
        <taxon>Hydnum</taxon>
    </lineage>
</organism>
<dbReference type="AlphaFoldDB" id="A0A9P6ATE0"/>
<accession>A0A9P6ATE0</accession>
<keyword evidence="3" id="KW-1185">Reference proteome</keyword>
<evidence type="ECO:0000313" key="3">
    <source>
        <dbReference type="Proteomes" id="UP000886523"/>
    </source>
</evidence>
<feature type="region of interest" description="Disordered" evidence="1">
    <location>
        <begin position="321"/>
        <end position="356"/>
    </location>
</feature>
<comment type="caution">
    <text evidence="2">The sequence shown here is derived from an EMBL/GenBank/DDBJ whole genome shotgun (WGS) entry which is preliminary data.</text>
</comment>
<gene>
    <name evidence="2" type="ORF">BS47DRAFT_1169976</name>
</gene>
<reference evidence="2" key="1">
    <citation type="journal article" date="2020" name="Nat. Commun.">
        <title>Large-scale genome sequencing of mycorrhizal fungi provides insights into the early evolution of symbiotic traits.</title>
        <authorList>
            <person name="Miyauchi S."/>
            <person name="Kiss E."/>
            <person name="Kuo A."/>
            <person name="Drula E."/>
            <person name="Kohler A."/>
            <person name="Sanchez-Garcia M."/>
            <person name="Morin E."/>
            <person name="Andreopoulos B."/>
            <person name="Barry K.W."/>
            <person name="Bonito G."/>
            <person name="Buee M."/>
            <person name="Carver A."/>
            <person name="Chen C."/>
            <person name="Cichocki N."/>
            <person name="Clum A."/>
            <person name="Culley D."/>
            <person name="Crous P.W."/>
            <person name="Fauchery L."/>
            <person name="Girlanda M."/>
            <person name="Hayes R.D."/>
            <person name="Keri Z."/>
            <person name="LaButti K."/>
            <person name="Lipzen A."/>
            <person name="Lombard V."/>
            <person name="Magnuson J."/>
            <person name="Maillard F."/>
            <person name="Murat C."/>
            <person name="Nolan M."/>
            <person name="Ohm R.A."/>
            <person name="Pangilinan J."/>
            <person name="Pereira M.F."/>
            <person name="Perotto S."/>
            <person name="Peter M."/>
            <person name="Pfister S."/>
            <person name="Riley R."/>
            <person name="Sitrit Y."/>
            <person name="Stielow J.B."/>
            <person name="Szollosi G."/>
            <person name="Zifcakova L."/>
            <person name="Stursova M."/>
            <person name="Spatafora J.W."/>
            <person name="Tedersoo L."/>
            <person name="Vaario L.M."/>
            <person name="Yamada A."/>
            <person name="Yan M."/>
            <person name="Wang P."/>
            <person name="Xu J."/>
            <person name="Bruns T."/>
            <person name="Baldrian P."/>
            <person name="Vilgalys R."/>
            <person name="Dunand C."/>
            <person name="Henrissat B."/>
            <person name="Grigoriev I.V."/>
            <person name="Hibbett D."/>
            <person name="Nagy L.G."/>
            <person name="Martin F.M."/>
        </authorList>
    </citation>
    <scope>NUCLEOTIDE SEQUENCE</scope>
    <source>
        <strain evidence="2">UP504</strain>
    </source>
</reference>
<evidence type="ECO:0000256" key="1">
    <source>
        <dbReference type="SAM" id="MobiDB-lite"/>
    </source>
</evidence>
<feature type="compositionally biased region" description="Polar residues" evidence="1">
    <location>
        <begin position="253"/>
        <end position="268"/>
    </location>
</feature>
<evidence type="ECO:0000313" key="2">
    <source>
        <dbReference type="EMBL" id="KAF9511541.1"/>
    </source>
</evidence>